<accession>A0A8S5P622</accession>
<evidence type="ECO:0000256" key="1">
    <source>
        <dbReference type="SAM" id="MobiDB-lite"/>
    </source>
</evidence>
<reference evidence="2" key="1">
    <citation type="journal article" date="2021" name="Proc. Natl. Acad. Sci. U.S.A.">
        <title>A Catalog of Tens of Thousands of Viruses from Human Metagenomes Reveals Hidden Associations with Chronic Diseases.</title>
        <authorList>
            <person name="Tisza M.J."/>
            <person name="Buck C.B."/>
        </authorList>
    </citation>
    <scope>NUCLEOTIDE SEQUENCE</scope>
    <source>
        <strain evidence="2">CtmYS12</strain>
    </source>
</reference>
<feature type="region of interest" description="Disordered" evidence="1">
    <location>
        <begin position="1"/>
        <end position="31"/>
    </location>
</feature>
<name>A0A8S5P622_9CAUD</name>
<proteinExistence type="predicted"/>
<organism evidence="2">
    <name type="scientific">Siphoviridae sp. ctmYS12</name>
    <dbReference type="NCBI Taxonomy" id="2825652"/>
    <lineage>
        <taxon>Viruses</taxon>
        <taxon>Duplodnaviria</taxon>
        <taxon>Heunggongvirae</taxon>
        <taxon>Uroviricota</taxon>
        <taxon>Caudoviricetes</taxon>
    </lineage>
</organism>
<protein>
    <submittedName>
        <fullName evidence="2">Uncharacterized protein</fullName>
    </submittedName>
</protein>
<sequence>MGVGGEKQAEKPKPETDRKDTEMKLGVRERN</sequence>
<dbReference type="EMBL" id="BK015347">
    <property type="protein sequence ID" value="DAE02526.1"/>
    <property type="molecule type" value="Genomic_DNA"/>
</dbReference>
<evidence type="ECO:0000313" key="2">
    <source>
        <dbReference type="EMBL" id="DAE02526.1"/>
    </source>
</evidence>
<feature type="compositionally biased region" description="Basic and acidic residues" evidence="1">
    <location>
        <begin position="7"/>
        <end position="31"/>
    </location>
</feature>